<proteinExistence type="predicted"/>
<gene>
    <name evidence="1" type="ORF">BDY19DRAFT_952630</name>
</gene>
<reference evidence="1" key="1">
    <citation type="journal article" date="2021" name="Environ. Microbiol.">
        <title>Gene family expansions and transcriptome signatures uncover fungal adaptations to wood decay.</title>
        <authorList>
            <person name="Hage H."/>
            <person name="Miyauchi S."/>
            <person name="Viragh M."/>
            <person name="Drula E."/>
            <person name="Min B."/>
            <person name="Chaduli D."/>
            <person name="Navarro D."/>
            <person name="Favel A."/>
            <person name="Norest M."/>
            <person name="Lesage-Meessen L."/>
            <person name="Balint B."/>
            <person name="Merenyi Z."/>
            <person name="de Eugenio L."/>
            <person name="Morin E."/>
            <person name="Martinez A.T."/>
            <person name="Baldrian P."/>
            <person name="Stursova M."/>
            <person name="Martinez M.J."/>
            <person name="Novotny C."/>
            <person name="Magnuson J.K."/>
            <person name="Spatafora J.W."/>
            <person name="Maurice S."/>
            <person name="Pangilinan J."/>
            <person name="Andreopoulos W."/>
            <person name="LaButti K."/>
            <person name="Hundley H."/>
            <person name="Na H."/>
            <person name="Kuo A."/>
            <person name="Barry K."/>
            <person name="Lipzen A."/>
            <person name="Henrissat B."/>
            <person name="Riley R."/>
            <person name="Ahrendt S."/>
            <person name="Nagy L.G."/>
            <person name="Grigoriev I.V."/>
            <person name="Martin F."/>
            <person name="Rosso M.N."/>
        </authorList>
    </citation>
    <scope>NUCLEOTIDE SEQUENCE</scope>
    <source>
        <strain evidence="1">CBS 384.51</strain>
    </source>
</reference>
<sequence length="315" mass="36184">MWFFTSNSTTPCPSPEAREPLLPPLQSNWWSPTYLCDRLGTSWKVLPWDIITSYVLLGASIGASSVHARNFLRRRYPGQWDRIKTQDWVTPGMYNKTWIKGYVTAVGDSDNFRLFHTPGFGWRLASGPKPKRKEIPQNARGHTISIRLAGIDAPEGGHFPVQVKQKYYKESTKWLTDQILYKTVYCKIMRKDQYGRVIALVYSKPIWSRSTENISLKMLQEGWAHVYKQSGAVYGSDDTPSSELEDYLKAQAQAKSERKGIWKNPREEQEHPSEYKRRYAASIGIPEAAIPVTPDTPKSTRKNRKKVASRTKARR</sequence>
<keyword evidence="2" id="KW-1185">Reference proteome</keyword>
<evidence type="ECO:0000313" key="1">
    <source>
        <dbReference type="EMBL" id="KAI0087689.1"/>
    </source>
</evidence>
<organism evidence="1 2">
    <name type="scientific">Irpex rosettiformis</name>
    <dbReference type="NCBI Taxonomy" id="378272"/>
    <lineage>
        <taxon>Eukaryota</taxon>
        <taxon>Fungi</taxon>
        <taxon>Dikarya</taxon>
        <taxon>Basidiomycota</taxon>
        <taxon>Agaricomycotina</taxon>
        <taxon>Agaricomycetes</taxon>
        <taxon>Polyporales</taxon>
        <taxon>Irpicaceae</taxon>
        <taxon>Irpex</taxon>
    </lineage>
</organism>
<dbReference type="Proteomes" id="UP001055072">
    <property type="component" value="Unassembled WGS sequence"/>
</dbReference>
<protein>
    <submittedName>
        <fullName evidence="1">Uncharacterized protein</fullName>
    </submittedName>
</protein>
<name>A0ACB8U0K0_9APHY</name>
<evidence type="ECO:0000313" key="2">
    <source>
        <dbReference type="Proteomes" id="UP001055072"/>
    </source>
</evidence>
<comment type="caution">
    <text evidence="1">The sequence shown here is derived from an EMBL/GenBank/DDBJ whole genome shotgun (WGS) entry which is preliminary data.</text>
</comment>
<accession>A0ACB8U0K0</accession>
<dbReference type="EMBL" id="MU274916">
    <property type="protein sequence ID" value="KAI0087689.1"/>
    <property type="molecule type" value="Genomic_DNA"/>
</dbReference>